<dbReference type="AlphaFoldDB" id="A0A1F5LN73"/>
<dbReference type="RefSeq" id="XP_022490091.1">
    <property type="nucleotide sequence ID" value="XM_022629564.1"/>
</dbReference>
<accession>A0A1F5LN73</accession>
<sequence length="193" mass="20967">MKCTSGSIGPWYNNDNSWGVSAPGGTGFFAMVTGEDWRISSPKKINDVNPGHNTWFSQSANPADGQGYDACYDNFIDPSYAPTDRNSKFEVMFRVGYRAPNSPLSDHYGSNGAVPWARNVNIGGKDWPTGGALTMTYVDPNNSGWFSGSLTPFFQHGISNGWYSGDDYLTSVMAGWKFGKGDYTASSWGAIGF</sequence>
<dbReference type="EMBL" id="LXJU01000005">
    <property type="protein sequence ID" value="OGE54658.1"/>
    <property type="molecule type" value="Genomic_DNA"/>
</dbReference>
<dbReference type="Proteomes" id="UP000177622">
    <property type="component" value="Unassembled WGS sequence"/>
</dbReference>
<dbReference type="GO" id="GO:0004553">
    <property type="term" value="F:hydrolase activity, hydrolyzing O-glycosyl compounds"/>
    <property type="evidence" value="ECO:0007669"/>
    <property type="project" value="InterPro"/>
</dbReference>
<evidence type="ECO:0000256" key="1">
    <source>
        <dbReference type="ARBA" id="ARBA00022729"/>
    </source>
</evidence>
<dbReference type="InterPro" id="IPR013319">
    <property type="entry name" value="GH11/12"/>
</dbReference>
<keyword evidence="3" id="KW-1185">Reference proteome</keyword>
<dbReference type="GeneID" id="34574298"/>
<protein>
    <recommendedName>
        <fullName evidence="4">Neprosin domain-containing protein</fullName>
    </recommendedName>
</protein>
<reference evidence="2 3" key="1">
    <citation type="journal article" date="2016" name="Sci. Rep.">
        <title>Penicillium arizonense, a new, genome sequenced fungal species, reveals a high chemical diversity in secreted metabolites.</title>
        <authorList>
            <person name="Grijseels S."/>
            <person name="Nielsen J.C."/>
            <person name="Randelovic M."/>
            <person name="Nielsen J."/>
            <person name="Nielsen K.F."/>
            <person name="Workman M."/>
            <person name="Frisvad J.C."/>
        </authorList>
    </citation>
    <scope>NUCLEOTIDE SEQUENCE [LARGE SCALE GENOMIC DNA]</scope>
    <source>
        <strain evidence="2 3">CBS 141311</strain>
    </source>
</reference>
<proteinExistence type="predicted"/>
<keyword evidence="1" id="KW-0732">Signal</keyword>
<evidence type="ECO:0000313" key="3">
    <source>
        <dbReference type="Proteomes" id="UP000177622"/>
    </source>
</evidence>
<dbReference type="OrthoDB" id="4377819at2759"/>
<evidence type="ECO:0000313" key="2">
    <source>
        <dbReference type="EMBL" id="OGE54658.1"/>
    </source>
</evidence>
<organism evidence="2 3">
    <name type="scientific">Penicillium arizonense</name>
    <dbReference type="NCBI Taxonomy" id="1835702"/>
    <lineage>
        <taxon>Eukaryota</taxon>
        <taxon>Fungi</taxon>
        <taxon>Dikarya</taxon>
        <taxon>Ascomycota</taxon>
        <taxon>Pezizomycotina</taxon>
        <taxon>Eurotiomycetes</taxon>
        <taxon>Eurotiomycetidae</taxon>
        <taxon>Eurotiales</taxon>
        <taxon>Aspergillaceae</taxon>
        <taxon>Penicillium</taxon>
    </lineage>
</organism>
<comment type="caution">
    <text evidence="2">The sequence shown here is derived from an EMBL/GenBank/DDBJ whole genome shotgun (WGS) entry which is preliminary data.</text>
</comment>
<dbReference type="SUPFAM" id="SSF49899">
    <property type="entry name" value="Concanavalin A-like lectins/glucanases"/>
    <property type="match status" value="1"/>
</dbReference>
<gene>
    <name evidence="2" type="ORF">PENARI_c005G01163</name>
</gene>
<name>A0A1F5LN73_PENAI</name>
<dbReference type="InterPro" id="IPR013320">
    <property type="entry name" value="ConA-like_dom_sf"/>
</dbReference>
<evidence type="ECO:0008006" key="4">
    <source>
        <dbReference type="Google" id="ProtNLM"/>
    </source>
</evidence>
<dbReference type="Gene3D" id="2.60.120.180">
    <property type="match status" value="1"/>
</dbReference>